<dbReference type="PANTHER" id="PTHR11926">
    <property type="entry name" value="GLUCOSYL/GLUCURONOSYL TRANSFERASES"/>
    <property type="match status" value="1"/>
</dbReference>
<dbReference type="InterPro" id="IPR035595">
    <property type="entry name" value="UDP_glycos_trans_CS"/>
</dbReference>
<gene>
    <name evidence="4" type="ORF">FNV43_RR02679</name>
</gene>
<dbReference type="PROSITE" id="PS00375">
    <property type="entry name" value="UDPGT"/>
    <property type="match status" value="1"/>
</dbReference>
<dbReference type="FunFam" id="3.40.50.2000:FF:000040">
    <property type="entry name" value="UDP-glycosyltransferase 76C1"/>
    <property type="match status" value="1"/>
</dbReference>
<sequence>MLASGELGSDLSPSVTCIIADGALAEFTSSIATELQIPIIFLQVASACYMWALFSIPSLIENGELPIRGEEDMDKLVNGVPGMEGLLRFRDLPSYCRVSDVKDLILQGVVRVYRQCTQGQGLILNTFEELEEPIISHIRPHCPNIYPIGPMHTHLKLKLAKKEVSSQSSNSIFETDKNCMTWLDSQPLKSVMYVSIGSVAVMTRDELMEFWYGLVNSKKRFLWVIRPDLYKEVEDGKNVPVELLEETKERGYVVGWAPQEEVLDHPAVGGFLTHSGWNSTMESIVAGVPMICWPRQSDQQVHSRYVSEAWKIGLDMKDVSDRKVVEKMVNDVMVERREELVNAADEKRKLAIKSVGEGGSSYCNFDRLIGDIYKMNEKPCMPSGTNEYVVDKH</sequence>
<dbReference type="CDD" id="cd03784">
    <property type="entry name" value="GT1_Gtf-like"/>
    <property type="match status" value="1"/>
</dbReference>
<dbReference type="Pfam" id="PF00201">
    <property type="entry name" value="UDPGT"/>
    <property type="match status" value="1"/>
</dbReference>
<organism evidence="4 5">
    <name type="scientific">Rhamnella rubrinervis</name>
    <dbReference type="NCBI Taxonomy" id="2594499"/>
    <lineage>
        <taxon>Eukaryota</taxon>
        <taxon>Viridiplantae</taxon>
        <taxon>Streptophyta</taxon>
        <taxon>Embryophyta</taxon>
        <taxon>Tracheophyta</taxon>
        <taxon>Spermatophyta</taxon>
        <taxon>Magnoliopsida</taxon>
        <taxon>eudicotyledons</taxon>
        <taxon>Gunneridae</taxon>
        <taxon>Pentapetalae</taxon>
        <taxon>rosids</taxon>
        <taxon>fabids</taxon>
        <taxon>Rosales</taxon>
        <taxon>Rhamnaceae</taxon>
        <taxon>rhamnoid group</taxon>
        <taxon>Rhamneae</taxon>
        <taxon>Rhamnella</taxon>
    </lineage>
</organism>
<comment type="caution">
    <text evidence="4">The sequence shown here is derived from an EMBL/GenBank/DDBJ whole genome shotgun (WGS) entry which is preliminary data.</text>
</comment>
<keyword evidence="3" id="KW-0328">Glycosyltransferase</keyword>
<reference evidence="4" key="1">
    <citation type="submission" date="2020-03" db="EMBL/GenBank/DDBJ databases">
        <title>A high-quality chromosome-level genome assembly of a woody plant with both climbing and erect habits, Rhamnella rubrinervis.</title>
        <authorList>
            <person name="Lu Z."/>
            <person name="Yang Y."/>
            <person name="Zhu X."/>
            <person name="Sun Y."/>
        </authorList>
    </citation>
    <scope>NUCLEOTIDE SEQUENCE</scope>
    <source>
        <strain evidence="4">BYM</strain>
        <tissue evidence="4">Leaf</tissue>
    </source>
</reference>
<dbReference type="AlphaFoldDB" id="A0A8K0MT68"/>
<comment type="similarity">
    <text evidence="1 3">Belongs to the UDP-glycosyltransferase family.</text>
</comment>
<dbReference type="OrthoDB" id="5835829at2759"/>
<protein>
    <recommendedName>
        <fullName evidence="6">Glycosyltransferase</fullName>
    </recommendedName>
</protein>
<evidence type="ECO:0000313" key="5">
    <source>
        <dbReference type="Proteomes" id="UP000796880"/>
    </source>
</evidence>
<name>A0A8K0MT68_9ROSA</name>
<evidence type="ECO:0008006" key="6">
    <source>
        <dbReference type="Google" id="ProtNLM"/>
    </source>
</evidence>
<proteinExistence type="inferred from homology"/>
<keyword evidence="2 3" id="KW-0808">Transferase</keyword>
<dbReference type="GO" id="GO:0080043">
    <property type="term" value="F:quercetin 3-O-glucosyltransferase activity"/>
    <property type="evidence" value="ECO:0007669"/>
    <property type="project" value="TreeGrafter"/>
</dbReference>
<dbReference type="SUPFAM" id="SSF53756">
    <property type="entry name" value="UDP-Glycosyltransferase/glycogen phosphorylase"/>
    <property type="match status" value="1"/>
</dbReference>
<dbReference type="InterPro" id="IPR002213">
    <property type="entry name" value="UDP_glucos_trans"/>
</dbReference>
<dbReference type="Proteomes" id="UP000796880">
    <property type="component" value="Unassembled WGS sequence"/>
</dbReference>
<dbReference type="Gene3D" id="3.40.50.2000">
    <property type="entry name" value="Glycogen Phosphorylase B"/>
    <property type="match status" value="2"/>
</dbReference>
<evidence type="ECO:0000256" key="3">
    <source>
        <dbReference type="RuleBase" id="RU003718"/>
    </source>
</evidence>
<evidence type="ECO:0000313" key="4">
    <source>
        <dbReference type="EMBL" id="KAF3458016.1"/>
    </source>
</evidence>
<evidence type="ECO:0000256" key="1">
    <source>
        <dbReference type="ARBA" id="ARBA00009995"/>
    </source>
</evidence>
<keyword evidence="5" id="KW-1185">Reference proteome</keyword>
<dbReference type="EMBL" id="VOIH02000001">
    <property type="protein sequence ID" value="KAF3458016.1"/>
    <property type="molecule type" value="Genomic_DNA"/>
</dbReference>
<dbReference type="PANTHER" id="PTHR11926:SF1392">
    <property type="entry name" value="GLYCOSYLTRANSFERASE"/>
    <property type="match status" value="1"/>
</dbReference>
<accession>A0A8K0MT68</accession>
<evidence type="ECO:0000256" key="2">
    <source>
        <dbReference type="ARBA" id="ARBA00022679"/>
    </source>
</evidence>
<dbReference type="GO" id="GO:0080044">
    <property type="term" value="F:quercetin 7-O-glucosyltransferase activity"/>
    <property type="evidence" value="ECO:0007669"/>
    <property type="project" value="TreeGrafter"/>
</dbReference>